<dbReference type="EMBL" id="SDAM02001188">
    <property type="protein sequence ID" value="KAH6822792.1"/>
    <property type="molecule type" value="Genomic_DNA"/>
</dbReference>
<organism evidence="2 3">
    <name type="scientific">Perilla frutescens var. hirtella</name>
    <name type="common">Perilla citriodora</name>
    <name type="synonym">Perilla setoyensis</name>
    <dbReference type="NCBI Taxonomy" id="608512"/>
    <lineage>
        <taxon>Eukaryota</taxon>
        <taxon>Viridiplantae</taxon>
        <taxon>Streptophyta</taxon>
        <taxon>Embryophyta</taxon>
        <taxon>Tracheophyta</taxon>
        <taxon>Spermatophyta</taxon>
        <taxon>Magnoliopsida</taxon>
        <taxon>eudicotyledons</taxon>
        <taxon>Gunneridae</taxon>
        <taxon>Pentapetalae</taxon>
        <taxon>asterids</taxon>
        <taxon>lamiids</taxon>
        <taxon>Lamiales</taxon>
        <taxon>Lamiaceae</taxon>
        <taxon>Nepetoideae</taxon>
        <taxon>Elsholtzieae</taxon>
        <taxon>Perilla</taxon>
    </lineage>
</organism>
<feature type="region of interest" description="Disordered" evidence="1">
    <location>
        <begin position="344"/>
        <end position="414"/>
    </location>
</feature>
<gene>
    <name evidence="2" type="ORF">C2S53_017088</name>
</gene>
<feature type="compositionally biased region" description="Pro residues" evidence="1">
    <location>
        <begin position="24"/>
        <end position="36"/>
    </location>
</feature>
<dbReference type="AlphaFoldDB" id="A0AAD4P1N6"/>
<feature type="region of interest" description="Disordered" evidence="1">
    <location>
        <begin position="98"/>
        <end position="157"/>
    </location>
</feature>
<protein>
    <submittedName>
        <fullName evidence="2">Uncharacterized protein</fullName>
    </submittedName>
</protein>
<feature type="region of interest" description="Disordered" evidence="1">
    <location>
        <begin position="1"/>
        <end position="42"/>
    </location>
</feature>
<dbReference type="PANTHER" id="PTHR38371:SF1">
    <property type="entry name" value="RHO GTPASE-ACTIVATING PROTEIN"/>
    <property type="match status" value="1"/>
</dbReference>
<proteinExistence type="predicted"/>
<evidence type="ECO:0000256" key="1">
    <source>
        <dbReference type="SAM" id="MobiDB-lite"/>
    </source>
</evidence>
<evidence type="ECO:0000313" key="2">
    <source>
        <dbReference type="EMBL" id="KAH6822792.1"/>
    </source>
</evidence>
<dbReference type="PANTHER" id="PTHR38371">
    <property type="entry name" value="RHO GTPASE-ACTIVATING PROTEIN"/>
    <property type="match status" value="1"/>
</dbReference>
<reference evidence="2 3" key="1">
    <citation type="journal article" date="2021" name="Nat. Commun.">
        <title>Incipient diploidization of the medicinal plant Perilla within 10,000 years.</title>
        <authorList>
            <person name="Zhang Y."/>
            <person name="Shen Q."/>
            <person name="Leng L."/>
            <person name="Zhang D."/>
            <person name="Chen S."/>
            <person name="Shi Y."/>
            <person name="Ning Z."/>
            <person name="Chen S."/>
        </authorList>
    </citation>
    <scope>NUCLEOTIDE SEQUENCE [LARGE SCALE GENOMIC DNA]</scope>
    <source>
        <strain evidence="3">cv. PC099</strain>
    </source>
</reference>
<comment type="caution">
    <text evidence="2">The sequence shown here is derived from an EMBL/GenBank/DDBJ whole genome shotgun (WGS) entry which is preliminary data.</text>
</comment>
<name>A0AAD4P1N6_PERFH</name>
<feature type="compositionally biased region" description="Basic residues" evidence="1">
    <location>
        <begin position="447"/>
        <end position="467"/>
    </location>
</feature>
<evidence type="ECO:0000313" key="3">
    <source>
        <dbReference type="Proteomes" id="UP001190926"/>
    </source>
</evidence>
<accession>A0AAD4P1N6</accession>
<sequence length="467" mass="52127">MADYDFEPPSFSLGLDFDLEPEPQITPPPDPIPQPAKRPSTAPNLRTIVEDDDDDFEFPVRVSDPPRALKRLRLGLGSAARPTSEVDYEDRRCNVDDDIEDFSSDEDCPRAGAGSLPTNSVCSSSKPSLRGQKVVTSEPGIKWNSKKGKEVPSASTSINVETRGSNVIFPKLTLSPLRRFQLIDSDSDDPSTTEGMREEHPSVILSPEDKKSDYCKQSVLVNQGTKTSAGKHQIKDHWKDFCPEKSSRIPTPAFDEFCEEYFTVSKDKSMPKIDCKDTGSGRKTDETSLPPAHCYFFHNDSRIQKLVRDRLRHFFPLEVGNNQEYKQQNASVIDYMGQFGAEQNSRQTSCRQNAEKNSTKRKKNTKNTQVDSISEQSDKWVTPKSCAGHQKNAGSGSRRVQAVSGGSGHWYTGQDGRRVYVTKNGQEMTGQVAYRHYKKESGSGLRNSKKKTTAKKKTASKKSAPKK</sequence>
<dbReference type="Proteomes" id="UP001190926">
    <property type="component" value="Unassembled WGS sequence"/>
</dbReference>
<feature type="compositionally biased region" description="Polar residues" evidence="1">
    <location>
        <begin position="116"/>
        <end position="127"/>
    </location>
</feature>
<keyword evidence="3" id="KW-1185">Reference proteome</keyword>
<feature type="region of interest" description="Disordered" evidence="1">
    <location>
        <begin position="431"/>
        <end position="467"/>
    </location>
</feature>